<evidence type="ECO:0000256" key="13">
    <source>
        <dbReference type="ARBA" id="ARBA00023125"/>
    </source>
</evidence>
<keyword evidence="16" id="KW-0539">Nucleus</keyword>
<dbReference type="OMA" id="DIRGFMD"/>
<dbReference type="Pfam" id="PF02735">
    <property type="entry name" value="Ku"/>
    <property type="match status" value="1"/>
</dbReference>
<dbReference type="Gene3D" id="2.40.290.10">
    <property type="match status" value="1"/>
</dbReference>
<comment type="subcellular location">
    <subcellularLocation>
        <location evidence="2">Chromosome</location>
        <location evidence="2">Telomere</location>
    </subcellularLocation>
    <subcellularLocation>
        <location evidence="1">Nucleus</location>
    </subcellularLocation>
</comment>
<dbReference type="SMART" id="SM00559">
    <property type="entry name" value="Ku78"/>
    <property type="match status" value="1"/>
</dbReference>
<evidence type="ECO:0000256" key="7">
    <source>
        <dbReference type="ARBA" id="ARBA00022741"/>
    </source>
</evidence>
<dbReference type="GO" id="GO:0070034">
    <property type="term" value="F:telomerase RNA binding"/>
    <property type="evidence" value="ECO:0007669"/>
    <property type="project" value="EnsemblFungi"/>
</dbReference>
<dbReference type="SUPFAM" id="SSF100939">
    <property type="entry name" value="SPOC domain-like"/>
    <property type="match status" value="1"/>
</dbReference>
<dbReference type="InterPro" id="IPR006164">
    <property type="entry name" value="DNA_bd_Ku70/Ku80"/>
</dbReference>
<dbReference type="GO" id="GO:0034502">
    <property type="term" value="P:protein localization to chromosome"/>
    <property type="evidence" value="ECO:0007669"/>
    <property type="project" value="EnsemblFungi"/>
</dbReference>
<accession>G0WF49</accession>
<evidence type="ECO:0000256" key="15">
    <source>
        <dbReference type="ARBA" id="ARBA00023204"/>
    </source>
</evidence>
<dbReference type="EMBL" id="HE580274">
    <property type="protein sequence ID" value="CCD26410.1"/>
    <property type="molecule type" value="Genomic_DNA"/>
</dbReference>
<evidence type="ECO:0000256" key="8">
    <source>
        <dbReference type="ARBA" id="ARBA00022763"/>
    </source>
</evidence>
<keyword evidence="10" id="KW-0347">Helicase</keyword>
<dbReference type="GeneID" id="11495941"/>
<dbReference type="GO" id="GO:0003690">
    <property type="term" value="F:double-stranded DNA binding"/>
    <property type="evidence" value="ECO:0007669"/>
    <property type="project" value="TreeGrafter"/>
</dbReference>
<reference evidence="19 20" key="1">
    <citation type="journal article" date="2011" name="Proc. Natl. Acad. Sci. U.S.A.">
        <title>Evolutionary erosion of yeast sex chromosomes by mating-type switching accidents.</title>
        <authorList>
            <person name="Gordon J.L."/>
            <person name="Armisen D."/>
            <person name="Proux-Wera E."/>
            <person name="Oheigeartaigh S.S."/>
            <person name="Byrne K.P."/>
            <person name="Wolfe K.H."/>
        </authorList>
    </citation>
    <scope>NUCLEOTIDE SEQUENCE [LARGE SCALE GENOMIC DNA]</scope>
    <source>
        <strain evidence="20">ATCC 10597 / BCRC 20456 / CBS 421 / NBRC 0211 / NRRL Y-12639</strain>
    </source>
</reference>
<evidence type="ECO:0000256" key="16">
    <source>
        <dbReference type="ARBA" id="ARBA00023242"/>
    </source>
</evidence>
<dbReference type="Pfam" id="PF03731">
    <property type="entry name" value="Ku_N"/>
    <property type="match status" value="1"/>
</dbReference>
<dbReference type="GO" id="GO:0003678">
    <property type="term" value="F:DNA helicase activity"/>
    <property type="evidence" value="ECO:0007669"/>
    <property type="project" value="UniProtKB-EC"/>
</dbReference>
<evidence type="ECO:0000259" key="18">
    <source>
        <dbReference type="SMART" id="SM00559"/>
    </source>
</evidence>
<dbReference type="PANTHER" id="PTHR12604">
    <property type="entry name" value="KU AUTOANTIGEN DNA HELICASE"/>
    <property type="match status" value="1"/>
</dbReference>
<dbReference type="GO" id="GO:0000781">
    <property type="term" value="C:chromosome, telomeric region"/>
    <property type="evidence" value="ECO:0007669"/>
    <property type="project" value="UniProtKB-SubCell"/>
</dbReference>
<dbReference type="GO" id="GO:0031509">
    <property type="term" value="P:subtelomeric heterochromatin formation"/>
    <property type="evidence" value="ECO:0007669"/>
    <property type="project" value="EnsemblFungi"/>
</dbReference>
<dbReference type="InterPro" id="IPR024193">
    <property type="entry name" value="Ku80"/>
</dbReference>
<evidence type="ECO:0000313" key="20">
    <source>
        <dbReference type="Proteomes" id="UP000000689"/>
    </source>
</evidence>
<keyword evidence="13" id="KW-0238">DNA-binding</keyword>
<proteinExistence type="inferred from homology"/>
<evidence type="ECO:0000256" key="17">
    <source>
        <dbReference type="ARBA" id="ARBA00031847"/>
    </source>
</evidence>
<dbReference type="GO" id="GO:0043564">
    <property type="term" value="C:Ku70:Ku80 complex"/>
    <property type="evidence" value="ECO:0007669"/>
    <property type="project" value="EnsemblFungi"/>
</dbReference>
<dbReference type="InterPro" id="IPR016194">
    <property type="entry name" value="SPOC-like_C_dom_sf"/>
</dbReference>
<dbReference type="GO" id="GO:0005524">
    <property type="term" value="F:ATP binding"/>
    <property type="evidence" value="ECO:0007669"/>
    <property type="project" value="UniProtKB-KW"/>
</dbReference>
<dbReference type="GO" id="GO:0007535">
    <property type="term" value="P:donor selection"/>
    <property type="evidence" value="ECO:0007669"/>
    <property type="project" value="EnsemblFungi"/>
</dbReference>
<evidence type="ECO:0000256" key="9">
    <source>
        <dbReference type="ARBA" id="ARBA00022801"/>
    </source>
</evidence>
<dbReference type="CDD" id="cd00873">
    <property type="entry name" value="KU80"/>
    <property type="match status" value="1"/>
</dbReference>
<organism evidence="19 20">
    <name type="scientific">Naumovozyma dairenensis (strain ATCC 10597 / BCRC 20456 / CBS 421 / NBRC 0211 / NRRL Y-12639)</name>
    <name type="common">Saccharomyces dairenensis</name>
    <dbReference type="NCBI Taxonomy" id="1071378"/>
    <lineage>
        <taxon>Eukaryota</taxon>
        <taxon>Fungi</taxon>
        <taxon>Dikarya</taxon>
        <taxon>Ascomycota</taxon>
        <taxon>Saccharomycotina</taxon>
        <taxon>Saccharomycetes</taxon>
        <taxon>Saccharomycetales</taxon>
        <taxon>Saccharomycetaceae</taxon>
        <taxon>Naumovozyma</taxon>
    </lineage>
</organism>
<dbReference type="GO" id="GO:0003684">
    <property type="term" value="F:damaged DNA binding"/>
    <property type="evidence" value="ECO:0007669"/>
    <property type="project" value="InterPro"/>
</dbReference>
<name>G0WF49_NAUDC</name>
<dbReference type="GO" id="GO:0000723">
    <property type="term" value="P:telomere maintenance"/>
    <property type="evidence" value="ECO:0007669"/>
    <property type="project" value="EnsemblFungi"/>
</dbReference>
<dbReference type="AlphaFoldDB" id="G0WF49"/>
<dbReference type="HOGENOM" id="CLU_029650_0_0_1"/>
<evidence type="ECO:0000256" key="4">
    <source>
        <dbReference type="ARBA" id="ARBA00012551"/>
    </source>
</evidence>
<keyword evidence="8" id="KW-0227">DNA damage</keyword>
<dbReference type="eggNOG" id="KOG2326">
    <property type="taxonomic scope" value="Eukaryota"/>
</dbReference>
<feature type="domain" description="Ku" evidence="18">
    <location>
        <begin position="320"/>
        <end position="465"/>
    </location>
</feature>
<dbReference type="GO" id="GO:0006303">
    <property type="term" value="P:double-strand break repair via nonhomologous end joining"/>
    <property type="evidence" value="ECO:0007669"/>
    <property type="project" value="EnsemblFungi"/>
</dbReference>
<evidence type="ECO:0000256" key="2">
    <source>
        <dbReference type="ARBA" id="ARBA00004574"/>
    </source>
</evidence>
<dbReference type="GO" id="GO:0000724">
    <property type="term" value="P:double-strand break repair via homologous recombination"/>
    <property type="evidence" value="ECO:0007669"/>
    <property type="project" value="EnsemblFungi"/>
</dbReference>
<keyword evidence="12" id="KW-0779">Telomere</keyword>
<evidence type="ECO:0000256" key="12">
    <source>
        <dbReference type="ARBA" id="ARBA00022895"/>
    </source>
</evidence>
<keyword evidence="7" id="KW-0547">Nucleotide-binding</keyword>
<dbReference type="InterPro" id="IPR036465">
    <property type="entry name" value="vWFA_dom_sf"/>
</dbReference>
<comment type="similarity">
    <text evidence="3">Belongs to the ku80 family.</text>
</comment>
<evidence type="ECO:0000256" key="10">
    <source>
        <dbReference type="ARBA" id="ARBA00022806"/>
    </source>
</evidence>
<dbReference type="SUPFAM" id="SSF53300">
    <property type="entry name" value="vWA-like"/>
    <property type="match status" value="1"/>
</dbReference>
<gene>
    <name evidence="19" type="primary">NDAI0H02360</name>
    <name evidence="19" type="ordered locus">NDAI_0H02360</name>
</gene>
<evidence type="ECO:0000256" key="11">
    <source>
        <dbReference type="ARBA" id="ARBA00022840"/>
    </source>
</evidence>
<evidence type="ECO:0000256" key="5">
    <source>
        <dbReference type="ARBA" id="ARBA00021792"/>
    </source>
</evidence>
<evidence type="ECO:0000256" key="1">
    <source>
        <dbReference type="ARBA" id="ARBA00004123"/>
    </source>
</evidence>
<protein>
    <recommendedName>
        <fullName evidence="5">ATP-dependent DNA helicase II subunit 2</fullName>
        <ecNumber evidence="4">3.6.4.12</ecNumber>
    </recommendedName>
    <alternativeName>
        <fullName evidence="17">ATP-dependent DNA helicase II subunit Ku80</fullName>
    </alternativeName>
</protein>
<evidence type="ECO:0000313" key="19">
    <source>
        <dbReference type="EMBL" id="CCD26410.1"/>
    </source>
</evidence>
<keyword evidence="6" id="KW-0158">Chromosome</keyword>
<dbReference type="GO" id="GO:0042162">
    <property type="term" value="F:telomeric DNA binding"/>
    <property type="evidence" value="ECO:0007669"/>
    <property type="project" value="EnsemblFungi"/>
</dbReference>
<dbReference type="RefSeq" id="XP_003671653.1">
    <property type="nucleotide sequence ID" value="XM_003671605.1"/>
</dbReference>
<evidence type="ECO:0000256" key="6">
    <source>
        <dbReference type="ARBA" id="ARBA00022454"/>
    </source>
</evidence>
<dbReference type="Proteomes" id="UP000000689">
    <property type="component" value="Chromosome 8"/>
</dbReference>
<keyword evidence="15" id="KW-0234">DNA repair</keyword>
<dbReference type="STRING" id="1071378.G0WF49"/>
<dbReference type="GO" id="GO:0097695">
    <property type="term" value="P:establishment of protein-containing complex localization to telomere"/>
    <property type="evidence" value="ECO:0007669"/>
    <property type="project" value="EnsemblFungi"/>
</dbReference>
<keyword evidence="11" id="KW-0067">ATP-binding</keyword>
<keyword evidence="9" id="KW-0378">Hydrolase</keyword>
<keyword evidence="14" id="KW-0233">DNA recombination</keyword>
<dbReference type="EC" id="3.6.4.12" evidence="4"/>
<evidence type="ECO:0000256" key="3">
    <source>
        <dbReference type="ARBA" id="ARBA00007726"/>
    </source>
</evidence>
<dbReference type="InterPro" id="IPR005161">
    <property type="entry name" value="Ku_N"/>
</dbReference>
<sequence length="640" mass="71897">MSSEATSFILDISPSMVKNDTVTKAIAYLEYTFLEKCKKQRKTDWISCYTANGHETSNSQGIPNVSNLCTFLAPISSDDVVSLLKEFQRQCNSIRDASEEQEDAESMVQCLLVASLDMREKFKKRKVLKQLMVFTDDLDGLNLADEEIDIFVGEIDSRIILIDCRDENDNNGTNGSGSAWLKLIKKLPGSVVYPINDLLFEITSPKPAIVKPVRVFSGELKLGAPCNKTDEDVIQIMEDPDCISIKVEGYPATKAVSSLNRKNVIKTPKTENTSAEFTYEPIKSVIEYEIKTRKEDKPGNDDANGDGAEVAASQDEDFVSITVSQNSITKAYRYGADYVVLPPSLQEQLTYETWPSLDIRGFLDKDSLPRYLLTSESIFIMPDTRLGSQADNVTFNVLVDVLLGQDKVAIARYVPKYYSEVQMCVLVPLLVLHEDGKTLIRAFVLNRLPFAEDERVADFPRLTKRKTTSGQPIPEKDEDLEKIDSIMSEFIDSMDTDDLPSVPADRYYEQIAQNSYSTTLRLPADKNIEKEKTELGESSDPLRIPSISVHRQQQVLLEWIHQKVVMGSDEFIMSDLPDQLREKITPYTSKTMDVSGLVKMLQIKKIEKASSRGKNEEIPVSVNAAPPLEELLARGKREDV</sequence>
<dbReference type="PANTHER" id="PTHR12604:SF4">
    <property type="entry name" value="X-RAY REPAIR CROSS-COMPLEMENTING PROTEIN 5"/>
    <property type="match status" value="1"/>
</dbReference>
<dbReference type="GO" id="GO:0016787">
    <property type="term" value="F:hydrolase activity"/>
    <property type="evidence" value="ECO:0007669"/>
    <property type="project" value="UniProtKB-KW"/>
</dbReference>
<dbReference type="Gene3D" id="3.40.50.410">
    <property type="entry name" value="von Willebrand factor, type A domain"/>
    <property type="match status" value="1"/>
</dbReference>
<evidence type="ECO:0000256" key="14">
    <source>
        <dbReference type="ARBA" id="ARBA00023172"/>
    </source>
</evidence>
<dbReference type="OrthoDB" id="30826at2759"/>
<dbReference type="KEGG" id="ndi:NDAI_0H02360"/>
<keyword evidence="20" id="KW-1185">Reference proteome</keyword>